<accession>A0A644Y7A1</accession>
<dbReference type="Gene3D" id="3.40.50.2300">
    <property type="match status" value="1"/>
</dbReference>
<keyword evidence="2" id="KW-0067">ATP-binding</keyword>
<dbReference type="Pfam" id="PF00072">
    <property type="entry name" value="Response_reg"/>
    <property type="match status" value="1"/>
</dbReference>
<dbReference type="PANTHER" id="PTHR32071">
    <property type="entry name" value="TRANSCRIPTIONAL REGULATORY PROTEIN"/>
    <property type="match status" value="1"/>
</dbReference>
<evidence type="ECO:0000256" key="6">
    <source>
        <dbReference type="ARBA" id="ARBA00023163"/>
    </source>
</evidence>
<evidence type="ECO:0000256" key="3">
    <source>
        <dbReference type="ARBA" id="ARBA00023015"/>
    </source>
</evidence>
<dbReference type="GO" id="GO:0043565">
    <property type="term" value="F:sequence-specific DNA binding"/>
    <property type="evidence" value="ECO:0007669"/>
    <property type="project" value="InterPro"/>
</dbReference>
<keyword evidence="1" id="KW-0547">Nucleotide-binding</keyword>
<dbReference type="InterPro" id="IPR025943">
    <property type="entry name" value="Sigma_54_int_dom_ATP-bd_2"/>
</dbReference>
<dbReference type="InterPro" id="IPR025662">
    <property type="entry name" value="Sigma_54_int_dom_ATP-bd_1"/>
</dbReference>
<dbReference type="PRINTS" id="PR01590">
    <property type="entry name" value="HTHFIS"/>
</dbReference>
<dbReference type="InterPro" id="IPR009057">
    <property type="entry name" value="Homeodomain-like_sf"/>
</dbReference>
<dbReference type="InterPro" id="IPR002197">
    <property type="entry name" value="HTH_Fis"/>
</dbReference>
<dbReference type="AlphaFoldDB" id="A0A644Y7A1"/>
<dbReference type="PROSITE" id="PS00676">
    <property type="entry name" value="SIGMA54_INTERACT_2"/>
    <property type="match status" value="1"/>
</dbReference>
<evidence type="ECO:0000313" key="9">
    <source>
        <dbReference type="EMBL" id="MPM21984.1"/>
    </source>
</evidence>
<proteinExistence type="predicted"/>
<dbReference type="SMART" id="SM00382">
    <property type="entry name" value="AAA"/>
    <property type="match status" value="1"/>
</dbReference>
<dbReference type="InterPro" id="IPR001789">
    <property type="entry name" value="Sig_transdc_resp-reg_receiver"/>
</dbReference>
<evidence type="ECO:0000259" key="8">
    <source>
        <dbReference type="PROSITE" id="PS50110"/>
    </source>
</evidence>
<keyword evidence="5" id="KW-0010">Activator</keyword>
<dbReference type="PROSITE" id="PS00688">
    <property type="entry name" value="SIGMA54_INTERACT_3"/>
    <property type="match status" value="1"/>
</dbReference>
<dbReference type="FunFam" id="3.40.50.300:FF:000006">
    <property type="entry name" value="DNA-binding transcriptional regulator NtrC"/>
    <property type="match status" value="1"/>
</dbReference>
<evidence type="ECO:0000256" key="2">
    <source>
        <dbReference type="ARBA" id="ARBA00022840"/>
    </source>
</evidence>
<dbReference type="Pfam" id="PF02954">
    <property type="entry name" value="HTH_8"/>
    <property type="match status" value="1"/>
</dbReference>
<dbReference type="GO" id="GO:0006355">
    <property type="term" value="P:regulation of DNA-templated transcription"/>
    <property type="evidence" value="ECO:0007669"/>
    <property type="project" value="InterPro"/>
</dbReference>
<dbReference type="SMART" id="SM00448">
    <property type="entry name" value="REC"/>
    <property type="match status" value="1"/>
</dbReference>
<comment type="caution">
    <text evidence="9">The sequence shown here is derived from an EMBL/GenBank/DDBJ whole genome shotgun (WGS) entry which is preliminary data.</text>
</comment>
<dbReference type="GO" id="GO:0005524">
    <property type="term" value="F:ATP binding"/>
    <property type="evidence" value="ECO:0007669"/>
    <property type="project" value="UniProtKB-KW"/>
</dbReference>
<name>A0A644Y7A1_9ZZZZ</name>
<feature type="domain" description="Response regulatory" evidence="8">
    <location>
        <begin position="6"/>
        <end position="119"/>
    </location>
</feature>
<evidence type="ECO:0000259" key="7">
    <source>
        <dbReference type="PROSITE" id="PS50045"/>
    </source>
</evidence>
<dbReference type="SUPFAM" id="SSF52540">
    <property type="entry name" value="P-loop containing nucleoside triphosphate hydrolases"/>
    <property type="match status" value="1"/>
</dbReference>
<dbReference type="SUPFAM" id="SSF46689">
    <property type="entry name" value="Homeodomain-like"/>
    <property type="match status" value="1"/>
</dbReference>
<keyword evidence="4" id="KW-0238">DNA-binding</keyword>
<dbReference type="InterPro" id="IPR027417">
    <property type="entry name" value="P-loop_NTPase"/>
</dbReference>
<dbReference type="InterPro" id="IPR058031">
    <property type="entry name" value="AAA_lid_NorR"/>
</dbReference>
<dbReference type="PROSITE" id="PS50045">
    <property type="entry name" value="SIGMA54_INTERACT_4"/>
    <property type="match status" value="1"/>
</dbReference>
<dbReference type="InterPro" id="IPR002078">
    <property type="entry name" value="Sigma_54_int"/>
</dbReference>
<dbReference type="PROSITE" id="PS50110">
    <property type="entry name" value="RESPONSE_REGULATORY"/>
    <property type="match status" value="1"/>
</dbReference>
<sequence>MSGKPKLLVVDDERGTLEAMARFLRRRFDVETASDGIQAAQLIARHDYDLVLTDLRMPGADGMSVLDETLKKEPRPLCLILSAYGTVESAVEAVKRGAFDFMVKPVNLERLSLLIDRALETRDLRSENRALKARLSQDDRNSGIVAQSRVMRDILSLVKQVAPSRSTVLLTGESGTGKEVMAQALHEWSGRTGRFVPVHCAALPATLLESELFGHEKGAFTGATEARKGRFELAEGGTLFLDEIGEIDLAIQVKLLRVLETRTFERLGGTETLKSDARIVAATDRELEKMVAEGTFREDLFYRLNVVNIKLPGLRDRREDIPMLIRRFLDVLAAENDRPMLKIAPDALAALERYSWPGNIRELRNCVERMVVLARSDTLELADVPENVRNGSVAAAGGDATAPELDLVGNERRLIEQALSAAHGNRTLAAQALGISRRTLHRRLNEYAASGHPID</sequence>
<dbReference type="InterPro" id="IPR025944">
    <property type="entry name" value="Sigma_54_int_dom_CS"/>
</dbReference>
<keyword evidence="6" id="KW-0804">Transcription</keyword>
<evidence type="ECO:0000256" key="4">
    <source>
        <dbReference type="ARBA" id="ARBA00023125"/>
    </source>
</evidence>
<protein>
    <submittedName>
        <fullName evidence="9">Regulatory protein AtoC</fullName>
    </submittedName>
</protein>
<dbReference type="Gene3D" id="3.40.50.300">
    <property type="entry name" value="P-loop containing nucleotide triphosphate hydrolases"/>
    <property type="match status" value="1"/>
</dbReference>
<dbReference type="PROSITE" id="PS00675">
    <property type="entry name" value="SIGMA54_INTERACT_1"/>
    <property type="match status" value="1"/>
</dbReference>
<organism evidence="9">
    <name type="scientific">bioreactor metagenome</name>
    <dbReference type="NCBI Taxonomy" id="1076179"/>
    <lineage>
        <taxon>unclassified sequences</taxon>
        <taxon>metagenomes</taxon>
        <taxon>ecological metagenomes</taxon>
    </lineage>
</organism>
<evidence type="ECO:0000256" key="1">
    <source>
        <dbReference type="ARBA" id="ARBA00022741"/>
    </source>
</evidence>
<dbReference type="FunFam" id="1.10.8.60:FF:000014">
    <property type="entry name" value="DNA-binding transcriptional regulator NtrC"/>
    <property type="match status" value="1"/>
</dbReference>
<gene>
    <name evidence="9" type="primary">atoC_37</name>
    <name evidence="9" type="ORF">SDC9_68434</name>
</gene>
<keyword evidence="3" id="KW-0805">Transcription regulation</keyword>
<dbReference type="Gene3D" id="1.10.8.60">
    <property type="match status" value="1"/>
</dbReference>
<dbReference type="EMBL" id="VSSQ01003710">
    <property type="protein sequence ID" value="MPM21984.1"/>
    <property type="molecule type" value="Genomic_DNA"/>
</dbReference>
<dbReference type="InterPro" id="IPR003593">
    <property type="entry name" value="AAA+_ATPase"/>
</dbReference>
<reference evidence="9" key="1">
    <citation type="submission" date="2019-08" db="EMBL/GenBank/DDBJ databases">
        <authorList>
            <person name="Kucharzyk K."/>
            <person name="Murdoch R.W."/>
            <person name="Higgins S."/>
            <person name="Loffler F."/>
        </authorList>
    </citation>
    <scope>NUCLEOTIDE SEQUENCE</scope>
</reference>
<dbReference type="InterPro" id="IPR011006">
    <property type="entry name" value="CheY-like_superfamily"/>
</dbReference>
<dbReference type="GO" id="GO:0000160">
    <property type="term" value="P:phosphorelay signal transduction system"/>
    <property type="evidence" value="ECO:0007669"/>
    <property type="project" value="InterPro"/>
</dbReference>
<evidence type="ECO:0000256" key="5">
    <source>
        <dbReference type="ARBA" id="ARBA00023159"/>
    </source>
</evidence>
<dbReference type="Gene3D" id="1.10.10.60">
    <property type="entry name" value="Homeodomain-like"/>
    <property type="match status" value="1"/>
</dbReference>
<dbReference type="Pfam" id="PF25601">
    <property type="entry name" value="AAA_lid_14"/>
    <property type="match status" value="1"/>
</dbReference>
<dbReference type="CDD" id="cd00009">
    <property type="entry name" value="AAA"/>
    <property type="match status" value="1"/>
</dbReference>
<dbReference type="PANTHER" id="PTHR32071:SF122">
    <property type="entry name" value="SIGMA FACTOR"/>
    <property type="match status" value="1"/>
</dbReference>
<dbReference type="SUPFAM" id="SSF52172">
    <property type="entry name" value="CheY-like"/>
    <property type="match status" value="1"/>
</dbReference>
<feature type="domain" description="Sigma-54 factor interaction" evidence="7">
    <location>
        <begin position="144"/>
        <end position="372"/>
    </location>
</feature>
<dbReference type="Pfam" id="PF00158">
    <property type="entry name" value="Sigma54_activat"/>
    <property type="match status" value="1"/>
</dbReference>